<proteinExistence type="predicted"/>
<gene>
    <name evidence="5" type="ORF">MZV50_08195</name>
</gene>
<keyword evidence="6" id="KW-1185">Reference proteome</keyword>
<dbReference type="InterPro" id="IPR025277">
    <property type="entry name" value="Apiosidase-like_cat_dom"/>
</dbReference>
<feature type="domain" description="DUF5605" evidence="4">
    <location>
        <begin position="423"/>
        <end position="512"/>
    </location>
</feature>
<feature type="domain" description="DUF5060" evidence="3">
    <location>
        <begin position="29"/>
        <end position="94"/>
    </location>
</feature>
<evidence type="ECO:0000259" key="4">
    <source>
        <dbReference type="Pfam" id="PF18310"/>
    </source>
</evidence>
<feature type="signal peptide" evidence="1">
    <location>
        <begin position="1"/>
        <end position="25"/>
    </location>
</feature>
<dbReference type="Proteomes" id="UP001057520">
    <property type="component" value="Chromosome"/>
</dbReference>
<dbReference type="Pfam" id="PF18310">
    <property type="entry name" value="DUF5605"/>
    <property type="match status" value="1"/>
</dbReference>
<dbReference type="InterPro" id="IPR017853">
    <property type="entry name" value="GH"/>
</dbReference>
<name>A0ABY4ZXZ4_9CAUL</name>
<evidence type="ECO:0000313" key="5">
    <source>
        <dbReference type="EMBL" id="USQ97504.1"/>
    </source>
</evidence>
<dbReference type="InterPro" id="IPR013783">
    <property type="entry name" value="Ig-like_fold"/>
</dbReference>
<keyword evidence="1" id="KW-0732">Signal</keyword>
<sequence>MRSLSLTRRAATGFGLAALAAPAIAAGPTVPRWGVHEITLKAAVPGNPFDVALTATFTDGRTTLKVRGFHDGEGIWRLRFSPPREGVWRWRTTSPVRALNGQAGTVSATAPRLGDHGPLHVAGGYHLAHADGTPFRQVGTTAYAWAQQSDALCDQTLATLRASPFNKVRMCVFPNVAAEPIFPFEKAGEGWDYDRLNPAYFRRLEDRARRLGDLGIQADLILFHPYDGKTGWHAMTPARDDRYVRYMVARFAAFSNVWWSLANEWDLVKAKSVADFERLGQLVRAEDPYGRLCSIHNWRELYDNGRPWISHASIQNGAAVMDDTRAELLRSVWKKPVIYDEVRYEGDIDKRWGDLTPQGMVERFWHGLVAGTYVGHGEIYKGDDGWTAKGGRLHGESTPRLAFLKSVMDAGPTPGFEPIDKWWDQHLGGQLGSYYLRYFGETAPTEWTLALPKEELKGGERFKVDVLDSWSMTITPVDGEFVMARKDAYFMHDPNRPAVALPGRPWMAVRVTRV</sequence>
<feature type="domain" description="Apiosidase-like catalytic" evidence="2">
    <location>
        <begin position="124"/>
        <end position="376"/>
    </location>
</feature>
<evidence type="ECO:0000313" key="6">
    <source>
        <dbReference type="Proteomes" id="UP001057520"/>
    </source>
</evidence>
<organism evidence="5 6">
    <name type="scientific">Caulobacter segnis</name>
    <dbReference type="NCBI Taxonomy" id="88688"/>
    <lineage>
        <taxon>Bacteria</taxon>
        <taxon>Pseudomonadati</taxon>
        <taxon>Pseudomonadota</taxon>
        <taxon>Alphaproteobacteria</taxon>
        <taxon>Caulobacterales</taxon>
        <taxon>Caulobacteraceae</taxon>
        <taxon>Caulobacter</taxon>
    </lineage>
</organism>
<dbReference type="PANTHER" id="PTHR37836:SF2">
    <property type="entry name" value="DUF4038 DOMAIN-CONTAINING PROTEIN"/>
    <property type="match status" value="1"/>
</dbReference>
<dbReference type="Gene3D" id="2.60.40.10">
    <property type="entry name" value="Immunoglobulins"/>
    <property type="match status" value="1"/>
</dbReference>
<evidence type="ECO:0000256" key="1">
    <source>
        <dbReference type="SAM" id="SignalP"/>
    </source>
</evidence>
<dbReference type="Gene3D" id="2.60.40.3950">
    <property type="match status" value="1"/>
</dbReference>
<evidence type="ECO:0000259" key="3">
    <source>
        <dbReference type="Pfam" id="PF16586"/>
    </source>
</evidence>
<dbReference type="Pfam" id="PF13204">
    <property type="entry name" value="Apiosidase"/>
    <property type="match status" value="1"/>
</dbReference>
<dbReference type="Pfam" id="PF16586">
    <property type="entry name" value="DUF5060"/>
    <property type="match status" value="1"/>
</dbReference>
<evidence type="ECO:0000259" key="2">
    <source>
        <dbReference type="Pfam" id="PF13204"/>
    </source>
</evidence>
<accession>A0ABY4ZXZ4</accession>
<dbReference type="Gene3D" id="3.20.20.80">
    <property type="entry name" value="Glycosidases"/>
    <property type="match status" value="1"/>
</dbReference>
<dbReference type="InterPro" id="IPR032260">
    <property type="entry name" value="DUF5060"/>
</dbReference>
<protein>
    <submittedName>
        <fullName evidence="5">DUF5605 domain-containing protein</fullName>
    </submittedName>
</protein>
<dbReference type="EMBL" id="CP096040">
    <property type="protein sequence ID" value="USQ97504.1"/>
    <property type="molecule type" value="Genomic_DNA"/>
</dbReference>
<dbReference type="PANTHER" id="PTHR37836">
    <property type="entry name" value="LMO1036 PROTEIN"/>
    <property type="match status" value="1"/>
</dbReference>
<dbReference type="SUPFAM" id="SSF51445">
    <property type="entry name" value="(Trans)glycosidases"/>
    <property type="match status" value="1"/>
</dbReference>
<feature type="chain" id="PRO_5045661271" evidence="1">
    <location>
        <begin position="26"/>
        <end position="514"/>
    </location>
</feature>
<dbReference type="InterPro" id="IPR041239">
    <property type="entry name" value="DUF5605"/>
</dbReference>
<reference evidence="5 6" key="1">
    <citation type="submission" date="2022-04" db="EMBL/GenBank/DDBJ databases">
        <title>Genome sequence of soybean root-associated Caulobacter segnis RL271.</title>
        <authorList>
            <person name="Longley R."/>
            <person name="Bonito G."/>
            <person name="Trigodet F."/>
            <person name="Crosson S."/>
            <person name="Fiebig A."/>
        </authorList>
    </citation>
    <scope>NUCLEOTIDE SEQUENCE [LARGE SCALE GENOMIC DNA]</scope>
    <source>
        <strain evidence="5 6">RL271</strain>
    </source>
</reference>